<evidence type="ECO:0000259" key="3">
    <source>
        <dbReference type="Pfam" id="PF13193"/>
    </source>
</evidence>
<evidence type="ECO:0000313" key="4">
    <source>
        <dbReference type="EMBL" id="KAF2806774.1"/>
    </source>
</evidence>
<dbReference type="OrthoDB" id="6509636at2759"/>
<feature type="domain" description="AMP-binding enzyme C-terminal" evidence="3">
    <location>
        <begin position="438"/>
        <end position="518"/>
    </location>
</feature>
<dbReference type="Proteomes" id="UP000504636">
    <property type="component" value="Unplaced"/>
</dbReference>
<dbReference type="GO" id="GO:0019748">
    <property type="term" value="P:secondary metabolic process"/>
    <property type="evidence" value="ECO:0007669"/>
    <property type="project" value="TreeGrafter"/>
</dbReference>
<comment type="similarity">
    <text evidence="1">Belongs to the ATP-dependent AMP-binding enzyme family.</text>
</comment>
<dbReference type="Pfam" id="PF13193">
    <property type="entry name" value="AMP-binding_C"/>
    <property type="match status" value="1"/>
</dbReference>
<dbReference type="EMBL" id="MU003706">
    <property type="protein sequence ID" value="KAF2806774.1"/>
    <property type="molecule type" value="Genomic_DNA"/>
</dbReference>
<evidence type="ECO:0000313" key="6">
    <source>
        <dbReference type="RefSeq" id="XP_033573738.1"/>
    </source>
</evidence>
<accession>A0A6A6YFG9</accession>
<evidence type="ECO:0000256" key="1">
    <source>
        <dbReference type="ARBA" id="ARBA00006432"/>
    </source>
</evidence>
<keyword evidence="5" id="KW-1185">Reference proteome</keyword>
<dbReference type="PANTHER" id="PTHR24096">
    <property type="entry name" value="LONG-CHAIN-FATTY-ACID--COA LIGASE"/>
    <property type="match status" value="1"/>
</dbReference>
<feature type="domain" description="AMP-dependent synthetase/ligase" evidence="2">
    <location>
        <begin position="32"/>
        <end position="387"/>
    </location>
</feature>
<protein>
    <submittedName>
        <fullName evidence="4 6">AMP-binding enzyme</fullName>
    </submittedName>
</protein>
<dbReference type="GO" id="GO:0016405">
    <property type="term" value="F:CoA-ligase activity"/>
    <property type="evidence" value="ECO:0007669"/>
    <property type="project" value="TreeGrafter"/>
</dbReference>
<reference evidence="4 6" key="1">
    <citation type="journal article" date="2020" name="Stud. Mycol.">
        <title>101 Dothideomycetes genomes: a test case for predicting lifestyles and emergence of pathogens.</title>
        <authorList>
            <person name="Haridas S."/>
            <person name="Albert R."/>
            <person name="Binder M."/>
            <person name="Bloem J."/>
            <person name="Labutti K."/>
            <person name="Salamov A."/>
            <person name="Andreopoulos B."/>
            <person name="Baker S."/>
            <person name="Barry K."/>
            <person name="Bills G."/>
            <person name="Bluhm B."/>
            <person name="Cannon C."/>
            <person name="Castanera R."/>
            <person name="Culley D."/>
            <person name="Daum C."/>
            <person name="Ezra D."/>
            <person name="Gonzalez J."/>
            <person name="Henrissat B."/>
            <person name="Kuo A."/>
            <person name="Liang C."/>
            <person name="Lipzen A."/>
            <person name="Lutzoni F."/>
            <person name="Magnuson J."/>
            <person name="Mondo S."/>
            <person name="Nolan M."/>
            <person name="Ohm R."/>
            <person name="Pangilinan J."/>
            <person name="Park H.-J."/>
            <person name="Ramirez L."/>
            <person name="Alfaro M."/>
            <person name="Sun H."/>
            <person name="Tritt A."/>
            <person name="Yoshinaga Y."/>
            <person name="Zwiers L.-H."/>
            <person name="Turgeon B."/>
            <person name="Goodwin S."/>
            <person name="Spatafora J."/>
            <person name="Crous P."/>
            <person name="Grigoriev I."/>
        </authorList>
    </citation>
    <scope>NUCLEOTIDE SEQUENCE</scope>
    <source>
        <strain evidence="4 6">CBS 304.34</strain>
    </source>
</reference>
<evidence type="ECO:0000313" key="5">
    <source>
        <dbReference type="Proteomes" id="UP000504636"/>
    </source>
</evidence>
<dbReference type="Pfam" id="PF00501">
    <property type="entry name" value="AMP-binding"/>
    <property type="match status" value="1"/>
</dbReference>
<dbReference type="Gene3D" id="3.30.300.30">
    <property type="match status" value="1"/>
</dbReference>
<gene>
    <name evidence="4 6" type="ORF">BDZ99DRAFT_510461</name>
</gene>
<dbReference type="FunFam" id="3.30.300.30:FF:000007">
    <property type="entry name" value="4-coumarate--CoA ligase 2"/>
    <property type="match status" value="1"/>
</dbReference>
<dbReference type="SUPFAM" id="SSF56801">
    <property type="entry name" value="Acetyl-CoA synthetase-like"/>
    <property type="match status" value="1"/>
</dbReference>
<dbReference type="InterPro" id="IPR025110">
    <property type="entry name" value="AMP-bd_C"/>
</dbReference>
<name>A0A6A6YFG9_9PEZI</name>
<dbReference type="PANTHER" id="PTHR24096:SF265">
    <property type="entry name" value="ENZYME, PUTATIVE (AFU_ORTHOLOGUE AFUA_5G14270)-RELATED"/>
    <property type="match status" value="1"/>
</dbReference>
<dbReference type="InterPro" id="IPR045851">
    <property type="entry name" value="AMP-bd_C_sf"/>
</dbReference>
<dbReference type="InterPro" id="IPR000873">
    <property type="entry name" value="AMP-dep_synth/lig_dom"/>
</dbReference>
<dbReference type="CDD" id="cd05911">
    <property type="entry name" value="Firefly_Luc_like"/>
    <property type="match status" value="1"/>
</dbReference>
<dbReference type="RefSeq" id="XP_033573738.1">
    <property type="nucleotide sequence ID" value="XM_033724474.1"/>
</dbReference>
<sequence length="536" mass="60191">MAQKEDKADRTMSIPTKDILSWTFDNPQFDQDKKIYIDAVNPSRSITAREARTLIRKMVAGLRAAGLQKEDCVYLHSFNDIYYPIIFLSVIAADEVWTGTNPGYISFELEHHIKTSQASFIISELDLALFNNILRTAEMCNIPKKNIFISDTKDTEKVPTGYKSTGFNDLGTCKTTTAARLFSSGTTGLPKAALLSHYNLIAEHTVVHEAYPKLWEVKRLICVPFFRAASVSGVHTTPLRAGHVTYVMRRFELESYLQNLEKWEIPEISLVPPLVTATIMSPLSKKYSLKKAIYATCGAAPLDKEPQQQFLLLMHPDARFTQVWGMTEITCVAMSFPWDEHDFLGSVGRLVPNMEAKLIDHNGKDISQYDVRGELCVRVPLVIEGYFQNPQANVESFQNGWFHTGDIAYCEGASKKWYIVDRKKELIKVRGFQVAPSELEGVLLSHPHIADAAVIGVPASASEGELLRAYVVRMPGPEADKLDEKDVKNYGGKRLAKYKRLDGGVAFVDSIPRNASGKILRRILREQARKGMRAKI</sequence>
<dbReference type="AlphaFoldDB" id="A0A6A6YFG9"/>
<reference evidence="6" key="2">
    <citation type="submission" date="2020-04" db="EMBL/GenBank/DDBJ databases">
        <authorList>
            <consortium name="NCBI Genome Project"/>
        </authorList>
    </citation>
    <scope>NUCLEOTIDE SEQUENCE</scope>
    <source>
        <strain evidence="6">CBS 304.34</strain>
    </source>
</reference>
<dbReference type="InterPro" id="IPR042099">
    <property type="entry name" value="ANL_N_sf"/>
</dbReference>
<proteinExistence type="inferred from homology"/>
<dbReference type="GeneID" id="54465367"/>
<reference evidence="6" key="3">
    <citation type="submission" date="2025-04" db="UniProtKB">
        <authorList>
            <consortium name="RefSeq"/>
        </authorList>
    </citation>
    <scope>IDENTIFICATION</scope>
    <source>
        <strain evidence="6">CBS 304.34</strain>
    </source>
</reference>
<evidence type="ECO:0000259" key="2">
    <source>
        <dbReference type="Pfam" id="PF00501"/>
    </source>
</evidence>
<dbReference type="Gene3D" id="3.40.50.12780">
    <property type="entry name" value="N-terminal domain of ligase-like"/>
    <property type="match status" value="1"/>
</dbReference>
<organism evidence="4">
    <name type="scientific">Mytilinidion resinicola</name>
    <dbReference type="NCBI Taxonomy" id="574789"/>
    <lineage>
        <taxon>Eukaryota</taxon>
        <taxon>Fungi</taxon>
        <taxon>Dikarya</taxon>
        <taxon>Ascomycota</taxon>
        <taxon>Pezizomycotina</taxon>
        <taxon>Dothideomycetes</taxon>
        <taxon>Pleosporomycetidae</taxon>
        <taxon>Mytilinidiales</taxon>
        <taxon>Mytilinidiaceae</taxon>
        <taxon>Mytilinidion</taxon>
    </lineage>
</organism>